<proteinExistence type="inferred from homology"/>
<accession>X1GMG1</accession>
<dbReference type="Pfam" id="PF02353">
    <property type="entry name" value="CMAS"/>
    <property type="match status" value="1"/>
</dbReference>
<comment type="caution">
    <text evidence="6">The sequence shown here is derived from an EMBL/GenBank/DDBJ whole genome shotgun (WGS) entry which is preliminary data.</text>
</comment>
<dbReference type="GO" id="GO:0032259">
    <property type="term" value="P:methylation"/>
    <property type="evidence" value="ECO:0007669"/>
    <property type="project" value="UniProtKB-KW"/>
</dbReference>
<protein>
    <recommendedName>
        <fullName evidence="7">Cyclopropane-fatty-acyl-phospholipid synthase</fullName>
    </recommendedName>
</protein>
<dbReference type="PANTHER" id="PTHR43667">
    <property type="entry name" value="CYCLOPROPANE-FATTY-ACYL-PHOSPHOLIPID SYNTHASE"/>
    <property type="match status" value="1"/>
</dbReference>
<keyword evidence="4" id="KW-0949">S-adenosyl-L-methionine</keyword>
<dbReference type="InterPro" id="IPR003333">
    <property type="entry name" value="CMAS"/>
</dbReference>
<dbReference type="InterPro" id="IPR050723">
    <property type="entry name" value="CFA/CMAS"/>
</dbReference>
<dbReference type="PIRSF" id="PIRSF003085">
    <property type="entry name" value="CMAS"/>
    <property type="match status" value="1"/>
</dbReference>
<dbReference type="Gene3D" id="3.40.50.150">
    <property type="entry name" value="Vaccinia Virus protein VP39"/>
    <property type="match status" value="1"/>
</dbReference>
<dbReference type="PANTHER" id="PTHR43667:SF1">
    <property type="entry name" value="CYCLOPROPANE-FATTY-ACYL-PHOSPHOLIPID SYNTHASE"/>
    <property type="match status" value="1"/>
</dbReference>
<dbReference type="CDD" id="cd02440">
    <property type="entry name" value="AdoMet_MTases"/>
    <property type="match status" value="1"/>
</dbReference>
<sequence>CRKLDLQPGMHVLDIGCGWGGTAKFAAERYQVEVVGITVSEEQARFGKELCQGLPVEIRLQDYRALEGAFDRILSLGMFEHVGYKNYVTFMRSVNSYLKDGGLFLLHTIGGYRSVTRNDPWIERYIFPNSMLPSARQICAAAEGLLILEDWHSFGADYDKTLMHWFRNFHNNWDTLKEEYDERFYRMWKYYLLSLAGSFRARINQLWQIVLSPEGIPGGYRAPR</sequence>
<feature type="non-terminal residue" evidence="6">
    <location>
        <position position="1"/>
    </location>
</feature>
<evidence type="ECO:0008006" key="7">
    <source>
        <dbReference type="Google" id="ProtNLM"/>
    </source>
</evidence>
<organism evidence="6">
    <name type="scientific">marine sediment metagenome</name>
    <dbReference type="NCBI Taxonomy" id="412755"/>
    <lineage>
        <taxon>unclassified sequences</taxon>
        <taxon>metagenomes</taxon>
        <taxon>ecological metagenomes</taxon>
    </lineage>
</organism>
<dbReference type="EMBL" id="BARU01008903">
    <property type="protein sequence ID" value="GAH46015.1"/>
    <property type="molecule type" value="Genomic_DNA"/>
</dbReference>
<reference evidence="6" key="1">
    <citation type="journal article" date="2014" name="Front. Microbiol.">
        <title>High frequency of phylogenetically diverse reductive dehalogenase-homologous genes in deep subseafloor sedimentary metagenomes.</title>
        <authorList>
            <person name="Kawai M."/>
            <person name="Futagami T."/>
            <person name="Toyoda A."/>
            <person name="Takaki Y."/>
            <person name="Nishi S."/>
            <person name="Hori S."/>
            <person name="Arai W."/>
            <person name="Tsubouchi T."/>
            <person name="Morono Y."/>
            <person name="Uchiyama I."/>
            <person name="Ito T."/>
            <person name="Fujiyama A."/>
            <person name="Inagaki F."/>
            <person name="Takami H."/>
        </authorList>
    </citation>
    <scope>NUCLEOTIDE SEQUENCE</scope>
    <source>
        <strain evidence="6">Expedition CK06-06</strain>
    </source>
</reference>
<comment type="similarity">
    <text evidence="1">Belongs to the CFA/CMAS family.</text>
</comment>
<dbReference type="AlphaFoldDB" id="X1GMG1"/>
<evidence type="ECO:0000256" key="2">
    <source>
        <dbReference type="ARBA" id="ARBA00022603"/>
    </source>
</evidence>
<evidence type="ECO:0000256" key="4">
    <source>
        <dbReference type="ARBA" id="ARBA00022691"/>
    </source>
</evidence>
<gene>
    <name evidence="6" type="ORF">S03H2_17286</name>
</gene>
<evidence type="ECO:0000256" key="3">
    <source>
        <dbReference type="ARBA" id="ARBA00022679"/>
    </source>
</evidence>
<keyword evidence="5" id="KW-0443">Lipid metabolism</keyword>
<keyword evidence="2" id="KW-0489">Methyltransferase</keyword>
<name>X1GMG1_9ZZZZ</name>
<evidence type="ECO:0000313" key="6">
    <source>
        <dbReference type="EMBL" id="GAH46015.1"/>
    </source>
</evidence>
<evidence type="ECO:0000256" key="5">
    <source>
        <dbReference type="ARBA" id="ARBA00023098"/>
    </source>
</evidence>
<dbReference type="GO" id="GO:0008610">
    <property type="term" value="P:lipid biosynthetic process"/>
    <property type="evidence" value="ECO:0007669"/>
    <property type="project" value="InterPro"/>
</dbReference>
<evidence type="ECO:0000256" key="1">
    <source>
        <dbReference type="ARBA" id="ARBA00010815"/>
    </source>
</evidence>
<dbReference type="SUPFAM" id="SSF53335">
    <property type="entry name" value="S-adenosyl-L-methionine-dependent methyltransferases"/>
    <property type="match status" value="1"/>
</dbReference>
<dbReference type="InterPro" id="IPR029063">
    <property type="entry name" value="SAM-dependent_MTases_sf"/>
</dbReference>
<dbReference type="GO" id="GO:0008168">
    <property type="term" value="F:methyltransferase activity"/>
    <property type="evidence" value="ECO:0007669"/>
    <property type="project" value="UniProtKB-KW"/>
</dbReference>
<keyword evidence="3" id="KW-0808">Transferase</keyword>